<keyword evidence="1" id="KW-0732">Signal</keyword>
<proteinExistence type="predicted"/>
<feature type="signal peptide" evidence="1">
    <location>
        <begin position="1"/>
        <end position="27"/>
    </location>
</feature>
<dbReference type="Proteomes" id="UP001367508">
    <property type="component" value="Unassembled WGS sequence"/>
</dbReference>
<sequence length="194" mass="22766">MILFASSYIHLMLLPLLSQRQFHYVHGSGPGILRLRLCEEAHFILTWGNKYERKQPNGQEPSFYDPEAQLTKDLIMDQKGATFHLALWLIEQVLLRFALKDQGCSSLRHHISLMNHAETVCQIRPMELLPNNVTDGRRNRSNKQVLNERVCIHYWYNRTGNQMQLAKQAINPFCRSRMIQLSIWPQDLDRNRAI</sequence>
<feature type="chain" id="PRO_5042881047" evidence="1">
    <location>
        <begin position="28"/>
        <end position="194"/>
    </location>
</feature>
<dbReference type="EMBL" id="JAYMYQ010000005">
    <property type="protein sequence ID" value="KAK7328283.1"/>
    <property type="molecule type" value="Genomic_DNA"/>
</dbReference>
<evidence type="ECO:0000313" key="2">
    <source>
        <dbReference type="EMBL" id="KAK7328283.1"/>
    </source>
</evidence>
<comment type="caution">
    <text evidence="2">The sequence shown here is derived from an EMBL/GenBank/DDBJ whole genome shotgun (WGS) entry which is preliminary data.</text>
</comment>
<dbReference type="AlphaFoldDB" id="A0AAN9L7P8"/>
<gene>
    <name evidence="2" type="ORF">VNO77_22386</name>
</gene>
<accession>A0AAN9L7P8</accession>
<evidence type="ECO:0000256" key="1">
    <source>
        <dbReference type="SAM" id="SignalP"/>
    </source>
</evidence>
<keyword evidence="3" id="KW-1185">Reference proteome</keyword>
<evidence type="ECO:0000313" key="3">
    <source>
        <dbReference type="Proteomes" id="UP001367508"/>
    </source>
</evidence>
<name>A0AAN9L7P8_CANGL</name>
<reference evidence="2 3" key="1">
    <citation type="submission" date="2024-01" db="EMBL/GenBank/DDBJ databases">
        <title>The genomes of 5 underutilized Papilionoideae crops provide insights into root nodulation and disease resistanc.</title>
        <authorList>
            <person name="Jiang F."/>
        </authorList>
    </citation>
    <scope>NUCLEOTIDE SEQUENCE [LARGE SCALE GENOMIC DNA]</scope>
    <source>
        <strain evidence="2">LVBAO_FW01</strain>
        <tissue evidence="2">Leaves</tissue>
    </source>
</reference>
<organism evidence="2 3">
    <name type="scientific">Canavalia gladiata</name>
    <name type="common">Sword bean</name>
    <name type="synonym">Dolichos gladiatus</name>
    <dbReference type="NCBI Taxonomy" id="3824"/>
    <lineage>
        <taxon>Eukaryota</taxon>
        <taxon>Viridiplantae</taxon>
        <taxon>Streptophyta</taxon>
        <taxon>Embryophyta</taxon>
        <taxon>Tracheophyta</taxon>
        <taxon>Spermatophyta</taxon>
        <taxon>Magnoliopsida</taxon>
        <taxon>eudicotyledons</taxon>
        <taxon>Gunneridae</taxon>
        <taxon>Pentapetalae</taxon>
        <taxon>rosids</taxon>
        <taxon>fabids</taxon>
        <taxon>Fabales</taxon>
        <taxon>Fabaceae</taxon>
        <taxon>Papilionoideae</taxon>
        <taxon>50 kb inversion clade</taxon>
        <taxon>NPAAA clade</taxon>
        <taxon>indigoferoid/millettioid clade</taxon>
        <taxon>Phaseoleae</taxon>
        <taxon>Canavalia</taxon>
    </lineage>
</organism>
<protein>
    <submittedName>
        <fullName evidence="2">Uncharacterized protein</fullName>
    </submittedName>
</protein>